<dbReference type="Proteomes" id="UP001367676">
    <property type="component" value="Unassembled WGS sequence"/>
</dbReference>
<organism evidence="1 2">
    <name type="scientific">Parthenolecanium corni</name>
    <dbReference type="NCBI Taxonomy" id="536013"/>
    <lineage>
        <taxon>Eukaryota</taxon>
        <taxon>Metazoa</taxon>
        <taxon>Ecdysozoa</taxon>
        <taxon>Arthropoda</taxon>
        <taxon>Hexapoda</taxon>
        <taxon>Insecta</taxon>
        <taxon>Pterygota</taxon>
        <taxon>Neoptera</taxon>
        <taxon>Paraneoptera</taxon>
        <taxon>Hemiptera</taxon>
        <taxon>Sternorrhyncha</taxon>
        <taxon>Coccoidea</taxon>
        <taxon>Coccidae</taxon>
        <taxon>Parthenolecanium</taxon>
    </lineage>
</organism>
<gene>
    <name evidence="1" type="ORF">V9T40_004070</name>
</gene>
<evidence type="ECO:0008006" key="3">
    <source>
        <dbReference type="Google" id="ProtNLM"/>
    </source>
</evidence>
<dbReference type="InterPro" id="IPR023214">
    <property type="entry name" value="HAD_sf"/>
</dbReference>
<accession>A0AAN9TEE7</accession>
<dbReference type="PANTHER" id="PTHR18901:SF38">
    <property type="entry name" value="PSEUDOURIDINE-5'-PHOSPHATASE"/>
    <property type="match status" value="1"/>
</dbReference>
<dbReference type="Pfam" id="PF13419">
    <property type="entry name" value="HAD_2"/>
    <property type="match status" value="1"/>
</dbReference>
<dbReference type="SFLD" id="SFLDG01129">
    <property type="entry name" value="C1.5:_HAD__Beta-PGM__Phosphata"/>
    <property type="match status" value="1"/>
</dbReference>
<dbReference type="GO" id="GO:0016791">
    <property type="term" value="F:phosphatase activity"/>
    <property type="evidence" value="ECO:0007669"/>
    <property type="project" value="TreeGrafter"/>
</dbReference>
<evidence type="ECO:0000313" key="1">
    <source>
        <dbReference type="EMBL" id="KAK7586194.1"/>
    </source>
</evidence>
<dbReference type="Gene3D" id="3.40.50.1000">
    <property type="entry name" value="HAD superfamily/HAD-like"/>
    <property type="match status" value="1"/>
</dbReference>
<keyword evidence="2" id="KW-1185">Reference proteome</keyword>
<sequence>MPTHKPVQYVIFDMDGLLLNTEEIYSDTFRGILGKYGKTYTNDVKIKVRGTMPKDTYSTFIREYQLPVTLEAFTEQVSSCLLSNMEKAELMPGAERLVTHLKKHNIPIAVATSSGNQTFDVKTKHHKSFFDLFDHIVIGSSDPEVKNGKPAPDIFLVCASRFPDKPSPDKCLVFEDAPTGVQGAVAAGMQVVMVPEPIIPEEKRKLATKVIPSLLDFKPEEFGLPKFED</sequence>
<comment type="caution">
    <text evidence="1">The sequence shown here is derived from an EMBL/GenBank/DDBJ whole genome shotgun (WGS) entry which is preliminary data.</text>
</comment>
<dbReference type="InterPro" id="IPR006439">
    <property type="entry name" value="HAD-SF_hydro_IA"/>
</dbReference>
<dbReference type="NCBIfam" id="TIGR01509">
    <property type="entry name" value="HAD-SF-IA-v3"/>
    <property type="match status" value="1"/>
</dbReference>
<dbReference type="InterPro" id="IPR036412">
    <property type="entry name" value="HAD-like_sf"/>
</dbReference>
<protein>
    <recommendedName>
        <fullName evidence="3">Pseudouridine-5'-phosphatase</fullName>
    </recommendedName>
</protein>
<dbReference type="InterPro" id="IPR041492">
    <property type="entry name" value="HAD_2"/>
</dbReference>
<dbReference type="InterPro" id="IPR023198">
    <property type="entry name" value="PGP-like_dom2"/>
</dbReference>
<name>A0AAN9TEE7_9HEMI</name>
<dbReference type="SUPFAM" id="SSF56784">
    <property type="entry name" value="HAD-like"/>
    <property type="match status" value="1"/>
</dbReference>
<dbReference type="PANTHER" id="PTHR18901">
    <property type="entry name" value="2-DEOXYGLUCOSE-6-PHOSPHATE PHOSPHATASE 2"/>
    <property type="match status" value="1"/>
</dbReference>
<dbReference type="Gene3D" id="1.10.150.240">
    <property type="entry name" value="Putative phosphatase, domain 2"/>
    <property type="match status" value="1"/>
</dbReference>
<dbReference type="EMBL" id="JBBCAQ010000027">
    <property type="protein sequence ID" value="KAK7586194.1"/>
    <property type="molecule type" value="Genomic_DNA"/>
</dbReference>
<dbReference type="FunFam" id="3.40.50.1000:FF:000055">
    <property type="entry name" value="Haloacid dehalogenase-like hydrolase family protein"/>
    <property type="match status" value="1"/>
</dbReference>
<dbReference type="SFLD" id="SFLDS00003">
    <property type="entry name" value="Haloacid_Dehalogenase"/>
    <property type="match status" value="1"/>
</dbReference>
<evidence type="ECO:0000313" key="2">
    <source>
        <dbReference type="Proteomes" id="UP001367676"/>
    </source>
</evidence>
<dbReference type="SFLD" id="SFLDG01135">
    <property type="entry name" value="C1.5.6:_HAD__Beta-PGM__Phospha"/>
    <property type="match status" value="1"/>
</dbReference>
<dbReference type="AlphaFoldDB" id="A0AAN9TEE7"/>
<proteinExistence type="predicted"/>
<reference evidence="1 2" key="1">
    <citation type="submission" date="2024-03" db="EMBL/GenBank/DDBJ databases">
        <title>Adaptation during the transition from Ophiocordyceps entomopathogen to insect associate is accompanied by gene loss and intensified selection.</title>
        <authorList>
            <person name="Ward C.M."/>
            <person name="Onetto C.A."/>
            <person name="Borneman A.R."/>
        </authorList>
    </citation>
    <scope>NUCLEOTIDE SEQUENCE [LARGE SCALE GENOMIC DNA]</scope>
    <source>
        <strain evidence="1">AWRI1</strain>
        <tissue evidence="1">Single Adult Female</tissue>
    </source>
</reference>